<gene>
    <name evidence="1" type="ORF">BpHYR1_019108</name>
</gene>
<organism evidence="1 2">
    <name type="scientific">Brachionus plicatilis</name>
    <name type="common">Marine rotifer</name>
    <name type="synonym">Brachionus muelleri</name>
    <dbReference type="NCBI Taxonomy" id="10195"/>
    <lineage>
        <taxon>Eukaryota</taxon>
        <taxon>Metazoa</taxon>
        <taxon>Spiralia</taxon>
        <taxon>Gnathifera</taxon>
        <taxon>Rotifera</taxon>
        <taxon>Eurotatoria</taxon>
        <taxon>Monogononta</taxon>
        <taxon>Pseudotrocha</taxon>
        <taxon>Ploima</taxon>
        <taxon>Brachionidae</taxon>
        <taxon>Brachionus</taxon>
    </lineage>
</organism>
<comment type="caution">
    <text evidence="1">The sequence shown here is derived from an EMBL/GenBank/DDBJ whole genome shotgun (WGS) entry which is preliminary data.</text>
</comment>
<dbReference type="EMBL" id="REGN01001607">
    <property type="protein sequence ID" value="RNA33648.1"/>
    <property type="molecule type" value="Genomic_DNA"/>
</dbReference>
<reference evidence="1 2" key="1">
    <citation type="journal article" date="2018" name="Sci. Rep.">
        <title>Genomic signatures of local adaptation to the degree of environmental predictability in rotifers.</title>
        <authorList>
            <person name="Franch-Gras L."/>
            <person name="Hahn C."/>
            <person name="Garcia-Roger E.M."/>
            <person name="Carmona M.J."/>
            <person name="Serra M."/>
            <person name="Gomez A."/>
        </authorList>
    </citation>
    <scope>NUCLEOTIDE SEQUENCE [LARGE SCALE GENOMIC DNA]</scope>
    <source>
        <strain evidence="1">HYR1</strain>
    </source>
</reference>
<proteinExistence type="predicted"/>
<accession>A0A3M7SDM6</accession>
<evidence type="ECO:0000313" key="2">
    <source>
        <dbReference type="Proteomes" id="UP000276133"/>
    </source>
</evidence>
<dbReference type="Proteomes" id="UP000276133">
    <property type="component" value="Unassembled WGS sequence"/>
</dbReference>
<evidence type="ECO:0000313" key="1">
    <source>
        <dbReference type="EMBL" id="RNA33648.1"/>
    </source>
</evidence>
<protein>
    <submittedName>
        <fullName evidence="1">Uncharacterized protein</fullName>
    </submittedName>
</protein>
<dbReference type="AlphaFoldDB" id="A0A3M7SDM6"/>
<keyword evidence="2" id="KW-1185">Reference proteome</keyword>
<sequence>MGRPAPKARADHLLIKRHQSGQQIRPWHQLAEVAHHLKVVPILVLSDTLHKIKAVINGKLSDNWSNLGKYLLNSSKLILTSKHSLFSTIILMMSVHLFSPSTKAFHSLTQFDMMSNCVKEWKE</sequence>
<name>A0A3M7SDM6_BRAPC</name>